<gene>
    <name evidence="1" type="ORF">METZ01_LOCUS411157</name>
</gene>
<name>A0A382WHN1_9ZZZZ</name>
<accession>A0A382WHN1</accession>
<dbReference type="EMBL" id="UINC01159936">
    <property type="protein sequence ID" value="SVD58303.1"/>
    <property type="molecule type" value="Genomic_DNA"/>
</dbReference>
<proteinExistence type="predicted"/>
<feature type="non-terminal residue" evidence="1">
    <location>
        <position position="1"/>
    </location>
</feature>
<evidence type="ECO:0000313" key="1">
    <source>
        <dbReference type="EMBL" id="SVD58303.1"/>
    </source>
</evidence>
<organism evidence="1">
    <name type="scientific">marine metagenome</name>
    <dbReference type="NCBI Taxonomy" id="408172"/>
    <lineage>
        <taxon>unclassified sequences</taxon>
        <taxon>metagenomes</taxon>
        <taxon>ecological metagenomes</taxon>
    </lineage>
</organism>
<dbReference type="AlphaFoldDB" id="A0A382WHN1"/>
<reference evidence="1" key="1">
    <citation type="submission" date="2018-05" db="EMBL/GenBank/DDBJ databases">
        <authorList>
            <person name="Lanie J.A."/>
            <person name="Ng W.-L."/>
            <person name="Kazmierczak K.M."/>
            <person name="Andrzejewski T.M."/>
            <person name="Davidsen T.M."/>
            <person name="Wayne K.J."/>
            <person name="Tettelin H."/>
            <person name="Glass J.I."/>
            <person name="Rusch D."/>
            <person name="Podicherti R."/>
            <person name="Tsui H.-C.T."/>
            <person name="Winkler M.E."/>
        </authorList>
    </citation>
    <scope>NUCLEOTIDE SEQUENCE</scope>
</reference>
<feature type="non-terminal residue" evidence="1">
    <location>
        <position position="25"/>
    </location>
</feature>
<protein>
    <submittedName>
        <fullName evidence="1">Uncharacterized protein</fullName>
    </submittedName>
</protein>
<sequence length="25" mass="2881">VIPGHSHATLEETLPSYHWSYDLLD</sequence>